<dbReference type="Proteomes" id="UP001234989">
    <property type="component" value="Chromosome 9"/>
</dbReference>
<sequence length="42" mass="4692">MILLISRMLNSKGSYGFMSMNYLTQGLKDTSHLKTARLIGVT</sequence>
<organism evidence="1 2">
    <name type="scientific">Solanum verrucosum</name>
    <dbReference type="NCBI Taxonomy" id="315347"/>
    <lineage>
        <taxon>Eukaryota</taxon>
        <taxon>Viridiplantae</taxon>
        <taxon>Streptophyta</taxon>
        <taxon>Embryophyta</taxon>
        <taxon>Tracheophyta</taxon>
        <taxon>Spermatophyta</taxon>
        <taxon>Magnoliopsida</taxon>
        <taxon>eudicotyledons</taxon>
        <taxon>Gunneridae</taxon>
        <taxon>Pentapetalae</taxon>
        <taxon>asterids</taxon>
        <taxon>lamiids</taxon>
        <taxon>Solanales</taxon>
        <taxon>Solanaceae</taxon>
        <taxon>Solanoideae</taxon>
        <taxon>Solaneae</taxon>
        <taxon>Solanum</taxon>
    </lineage>
</organism>
<keyword evidence="2" id="KW-1185">Reference proteome</keyword>
<proteinExistence type="predicted"/>
<evidence type="ECO:0000313" key="2">
    <source>
        <dbReference type="Proteomes" id="UP001234989"/>
    </source>
</evidence>
<protein>
    <submittedName>
        <fullName evidence="1">Uncharacterized protein</fullName>
    </submittedName>
</protein>
<reference evidence="1" key="1">
    <citation type="submission" date="2023-08" db="EMBL/GenBank/DDBJ databases">
        <title>A de novo genome assembly of Solanum verrucosum Schlechtendal, a Mexican diploid species geographically isolated from the other diploid A-genome species in potato relatives.</title>
        <authorList>
            <person name="Hosaka K."/>
        </authorList>
    </citation>
    <scope>NUCLEOTIDE SEQUENCE</scope>
    <source>
        <tissue evidence="1">Young leaves</tissue>
    </source>
</reference>
<name>A0AAF0UJE2_SOLVR</name>
<accession>A0AAF0UJE2</accession>
<dbReference type="EMBL" id="CP133620">
    <property type="protein sequence ID" value="WMV47543.1"/>
    <property type="molecule type" value="Genomic_DNA"/>
</dbReference>
<dbReference type="AlphaFoldDB" id="A0AAF0UJE2"/>
<evidence type="ECO:0000313" key="1">
    <source>
        <dbReference type="EMBL" id="WMV47543.1"/>
    </source>
</evidence>
<gene>
    <name evidence="1" type="ORF">MTR67_040928</name>
</gene>